<dbReference type="AlphaFoldDB" id="A0A5J4J3L6"/>
<keyword evidence="2" id="KW-1185">Reference proteome</keyword>
<evidence type="ECO:0000313" key="2">
    <source>
        <dbReference type="Proteomes" id="UP000326509"/>
    </source>
</evidence>
<reference evidence="1 2" key="1">
    <citation type="submission" date="2019-08" db="EMBL/GenBank/DDBJ databases">
        <title>Draft genome sequence of Ulvibacter marinus type strain NBRC 109484.</title>
        <authorList>
            <person name="Kawano K."/>
            <person name="Ushijima N."/>
            <person name="Kihara M."/>
            <person name="Itoh H."/>
        </authorList>
    </citation>
    <scope>NUCLEOTIDE SEQUENCE [LARGE SCALE GENOMIC DNA]</scope>
    <source>
        <strain evidence="1 2">NBRC 109484</strain>
    </source>
</reference>
<organism evidence="1 2">
    <name type="scientific">Patiriisocius marinus</name>
    <dbReference type="NCBI Taxonomy" id="1397112"/>
    <lineage>
        <taxon>Bacteria</taxon>
        <taxon>Pseudomonadati</taxon>
        <taxon>Bacteroidota</taxon>
        <taxon>Flavobacteriia</taxon>
        <taxon>Flavobacteriales</taxon>
        <taxon>Flavobacteriaceae</taxon>
        <taxon>Patiriisocius</taxon>
    </lineage>
</organism>
<dbReference type="OrthoDB" id="6624755at2"/>
<dbReference type="Proteomes" id="UP000326509">
    <property type="component" value="Unassembled WGS sequence"/>
</dbReference>
<dbReference type="RefSeq" id="WP_151675060.1">
    <property type="nucleotide sequence ID" value="NZ_BKCG01000009.1"/>
</dbReference>
<protein>
    <recommendedName>
        <fullName evidence="3">HNH endonuclease</fullName>
    </recommendedName>
</protein>
<comment type="caution">
    <text evidence="1">The sequence shown here is derived from an EMBL/GenBank/DDBJ whole genome shotgun (WGS) entry which is preliminary data.</text>
</comment>
<evidence type="ECO:0008006" key="3">
    <source>
        <dbReference type="Google" id="ProtNLM"/>
    </source>
</evidence>
<accession>A0A5J4J3L6</accession>
<dbReference type="EMBL" id="BKCG01000009">
    <property type="protein sequence ID" value="GER60628.1"/>
    <property type="molecule type" value="Genomic_DNA"/>
</dbReference>
<gene>
    <name evidence="1" type="ORF">ULMA_27360</name>
</gene>
<proteinExistence type="predicted"/>
<sequence length="197" mass="23401">MTVKYIDINDLKENNRLIYYSELLSTIQWRDKREIILERDDYKCQSCKKEQRPSQCQGNYREMNADEKIIHIQQSKLDFENSDFGKQYLKAVGNYPKFTTPKILEDSQHIVILHVHHKYYIKNNYPWQYDDDALITLCSKCHVITHQKETIPIYKTSKKYYSTNTIPCDRCYGTGYLREFHYHLSGICFGCGGEGIK</sequence>
<evidence type="ECO:0000313" key="1">
    <source>
        <dbReference type="EMBL" id="GER60628.1"/>
    </source>
</evidence>
<name>A0A5J4J3L6_9FLAO</name>